<dbReference type="Pfam" id="PF01494">
    <property type="entry name" value="FAD_binding_3"/>
    <property type="match status" value="1"/>
</dbReference>
<dbReference type="InterPro" id="IPR036188">
    <property type="entry name" value="FAD/NAD-bd_sf"/>
</dbReference>
<dbReference type="SUPFAM" id="SSF51905">
    <property type="entry name" value="FAD/NAD(P)-binding domain"/>
    <property type="match status" value="1"/>
</dbReference>
<comment type="caution">
    <text evidence="3">The sequence shown here is derived from an EMBL/GenBank/DDBJ whole genome shotgun (WGS) entry which is preliminary data.</text>
</comment>
<sequence>METYDAIIAGFGPTGATLANLLGTMGMRVAVVEREKGIYDQPRAITADHEAMRAFQAVGLAERIEAGTCPHPGTDFVGVNGEVIKRFYPMPAPGPLGWEPTFMFYQPRLEAVLRDGVKRFADIDLMLEHSLISVRQDAEGIEVMVAGPDGAQKTLRAATLLGCDGARSVVRAQIGASVHDLAFDEWWVVVDVNLHGDIELPERCVQYCRPSRPGTYIVGPDRLRRWEIKVMPGEAPESFNDPGHLDRVLSTFVDTRGVDVKRVAIYRFHAVVAEQWREGRVFLLGDAAHQMPPFLGQGLCAGVRDAYNLAWKLDAVRKGKAADSLLDTYGAERRPHVQTVVEHAKSFGLIIGELDEVAALERDRMLGAELAAGTATTVRQAFIPGLAAGLLYGAERGELGVGAGELFPQPWVSGPALERTRLDDLVRGDFYIVTNEAQTAQTALESLRAVPQLAQAKVVCIGEAPDVSDAVAGVIRCTEEGDFVSRFLADHGAVAAMVRPDGFAYGSATSTEAMADVIATLGRALAGEPATPPTRTGAAGRTVTVEYRAPSSLTI</sequence>
<dbReference type="Gene3D" id="3.50.50.60">
    <property type="entry name" value="FAD/NAD(P)-binding domain"/>
    <property type="match status" value="1"/>
</dbReference>
<feature type="domain" description="FAD-binding" evidence="2">
    <location>
        <begin position="4"/>
        <end position="343"/>
    </location>
</feature>
<dbReference type="RefSeq" id="WP_187639147.1">
    <property type="nucleotide sequence ID" value="NZ_VZQQ01000090.1"/>
</dbReference>
<accession>A0ABR7Q150</accession>
<gene>
    <name evidence="3" type="ORF">F6X42_39380</name>
</gene>
<keyword evidence="4" id="KW-1185">Reference proteome</keyword>
<evidence type="ECO:0000313" key="3">
    <source>
        <dbReference type="EMBL" id="MBC8752276.1"/>
    </source>
</evidence>
<keyword evidence="1" id="KW-0560">Oxidoreductase</keyword>
<protein>
    <submittedName>
        <fullName evidence="3">Bifunctional 3-(3-hydroxy-phenyl)propionate/3-hydroxycinnamic acid hydroxylase</fullName>
    </submittedName>
</protein>
<reference evidence="3 4" key="1">
    <citation type="submission" date="2019-09" db="EMBL/GenBank/DDBJ databases">
        <title>Paraburkholderia podalyriae sp. nov., A South African Podalyria-associated rhizobium.</title>
        <authorList>
            <person name="Mavima L."/>
            <person name="Beukes C.W."/>
            <person name="Palmer M."/>
            <person name="De Meyer S.E."/>
            <person name="James E.K."/>
            <person name="Maluk M."/>
            <person name="Avontuur J.R."/>
            <person name="Chan W.Y."/>
            <person name="Venter S.N."/>
            <person name="Steenkamp E.T."/>
        </authorList>
    </citation>
    <scope>NUCLEOTIDE SEQUENCE [LARGE SCALE GENOMIC DNA]</scope>
    <source>
        <strain evidence="3 4">WC7.3b</strain>
    </source>
</reference>
<dbReference type="InterPro" id="IPR050631">
    <property type="entry name" value="PheA/TfdB_FAD_monoxygenase"/>
</dbReference>
<dbReference type="Proteomes" id="UP000736373">
    <property type="component" value="Unassembled WGS sequence"/>
</dbReference>
<dbReference type="PRINTS" id="PR00420">
    <property type="entry name" value="RNGMNOXGNASE"/>
</dbReference>
<name>A0ABR7Q150_9BURK</name>
<dbReference type="Gene3D" id="3.30.9.10">
    <property type="entry name" value="D-Amino Acid Oxidase, subunit A, domain 2"/>
    <property type="match status" value="1"/>
</dbReference>
<dbReference type="PANTHER" id="PTHR43476">
    <property type="entry name" value="3-(3-HYDROXY-PHENYL)PROPIONATE/3-HYDROXYCINNAMIC ACID HYDROXYLASE"/>
    <property type="match status" value="1"/>
</dbReference>
<dbReference type="InterPro" id="IPR002938">
    <property type="entry name" value="FAD-bd"/>
</dbReference>
<evidence type="ECO:0000259" key="2">
    <source>
        <dbReference type="Pfam" id="PF01494"/>
    </source>
</evidence>
<proteinExistence type="predicted"/>
<evidence type="ECO:0000313" key="4">
    <source>
        <dbReference type="Proteomes" id="UP000736373"/>
    </source>
</evidence>
<dbReference type="NCBIfam" id="NF004829">
    <property type="entry name" value="PRK06183.1-3"/>
    <property type="match status" value="1"/>
</dbReference>
<dbReference type="PANTHER" id="PTHR43476:SF3">
    <property type="entry name" value="FAD-BINDING MONOOXYGENASE"/>
    <property type="match status" value="1"/>
</dbReference>
<dbReference type="EMBL" id="VZQQ01000090">
    <property type="protein sequence ID" value="MBC8752276.1"/>
    <property type="molecule type" value="Genomic_DNA"/>
</dbReference>
<evidence type="ECO:0000256" key="1">
    <source>
        <dbReference type="ARBA" id="ARBA00023002"/>
    </source>
</evidence>
<organism evidence="3 4">
    <name type="scientific">Paraburkholderia podalyriae</name>
    <dbReference type="NCBI Taxonomy" id="1938811"/>
    <lineage>
        <taxon>Bacteria</taxon>
        <taxon>Pseudomonadati</taxon>
        <taxon>Pseudomonadota</taxon>
        <taxon>Betaproteobacteria</taxon>
        <taxon>Burkholderiales</taxon>
        <taxon>Burkholderiaceae</taxon>
        <taxon>Paraburkholderia</taxon>
    </lineage>
</organism>